<dbReference type="WBParaSite" id="SVE_0117700.1">
    <property type="protein sequence ID" value="SVE_0117700.1"/>
    <property type="gene ID" value="SVE_0117700"/>
</dbReference>
<dbReference type="CDD" id="cd00063">
    <property type="entry name" value="FN3"/>
    <property type="match status" value="1"/>
</dbReference>
<sequence length="1283" mass="149307">MMEKKLYEEMKIQNSLIQRKGSFKYFVSKSVNAQRKAIKRIMSFKQCKNINYQNEFTTTRNLEKLSNPRYSLKETYICSYIKEMDIQLIHHRGSAPEIMNKSFISKQRKVIESGKIFDEYHNHHFFAVFSSLIKPYMISVEKNQGGKEVVTVKPSITHVLATEVLAQKLERFEDFKNGSNCSIDSISGSHNSSLLSRQYDSQNAYNEKSRHSSPFRYVKSLKVSEPFNNIQQNILILIEAITAVEVDDVVTLNTLISNNDFDVNTSINSGLYREFRYKMGLLDIALMLGHYKCANLLLDKGATIKQDIDIINRRKIVNEVKKVYEEKILYLLGMDSDKNNEDQKVINHIIQQSNIIKKMEAVIRKNETTGHAVDARVYVSSSNTVLFEFFPPPTSIGNTIIKYKIEWSLSEEFDKIIDFKIIYDVRQNFAEIDNLIHGNSYYFRIAGGSIYGDGIPIIAHPYPITISSWEDVDNVIVGNEIESHQEAITSLSRNVEKFKNSIVWQRIFPTNIEGITKKKPSRLRYLFSASKKFVKNVQKGIYLTSIIYSTDKVLCTVDDGLPIIAVEENDLNMSKDDMKWLIKLSRCWEQLHILQDTNSIQSTNFQFRTSIIDSVNSMINALGIKNIGTVHYAPIMFEKKGIIFIVTVRFTFEGQLSQGLATKWTTLSKLIRKKTNCPAIDFLNNEVINILNFYESYQIPLDRGLYLCYLKTFSTLSSVNLLVPENLPNSLPFICVRDNPHVSKEEWEWIQMLNEIDLYEESDEINFSNNEKELLQDNESRENSDDKEVNKNSNNSCSQKILPTYTQRHFQKKIYRSIQMFFKDLGISSTKMMDHRLYRLRVFRLNPDVSMILIVPNIDEVCSMVTDNKGFIKNMELLKSCQTIPIPIFEMLHLSTYQPEFMNSFCQLSIFIEHYLTVTQYEYRKCIVDRDEKIYRELLDKLNEFKNQLEVIWRNARWVSNIATIARDSKKSNSFIDFSKIPIHSRSGKCQEYDLNSITKNNDYYSDLTSKKIVNNAIFNGMENECSSNSNIYLNNFSTKRKKKSFKTKSNAIFNFDKLFINDKKLNDTKLHVYRNCNIDRSKYISQLSKKNKKDELCLRIRSASQGSHFFKFRKKFSKSDTYISRKERLMRNDTASIVNDHEFNNRNDTLSKEIMGFGLLRVNIAFNYCQNVGASIRLRVTKNTTCKEVITLIVKQLNHVKAKVINETFPNTSEEEEKKEIRKTLYQEEDFCLVVILGGRERRLRNEFQPLNLGLPWNKGKLYIRHIDTPCEAIMCGNEILV</sequence>
<dbReference type="InterPro" id="IPR013783">
    <property type="entry name" value="Ig-like_fold"/>
</dbReference>
<dbReference type="GO" id="GO:0000132">
    <property type="term" value="P:establishment of mitotic spindle orientation"/>
    <property type="evidence" value="ECO:0007669"/>
    <property type="project" value="TreeGrafter"/>
</dbReference>
<dbReference type="GO" id="GO:0061172">
    <property type="term" value="P:regulation of establishment of bipolar cell polarity"/>
    <property type="evidence" value="ECO:0007669"/>
    <property type="project" value="TreeGrafter"/>
</dbReference>
<dbReference type="PANTHER" id="PTHR21437">
    <property type="entry name" value="WIDE AWAKE"/>
    <property type="match status" value="1"/>
</dbReference>
<dbReference type="InterPro" id="IPR036116">
    <property type="entry name" value="FN3_sf"/>
</dbReference>
<dbReference type="PROSITE" id="PS50853">
    <property type="entry name" value="FN3"/>
    <property type="match status" value="1"/>
</dbReference>
<evidence type="ECO:0000259" key="3">
    <source>
        <dbReference type="PROSITE" id="PS50853"/>
    </source>
</evidence>
<dbReference type="GO" id="GO:0005819">
    <property type="term" value="C:spindle"/>
    <property type="evidence" value="ECO:0007669"/>
    <property type="project" value="TreeGrafter"/>
</dbReference>
<organism evidence="4 5">
    <name type="scientific">Strongyloides venezuelensis</name>
    <name type="common">Threadworm</name>
    <dbReference type="NCBI Taxonomy" id="75913"/>
    <lineage>
        <taxon>Eukaryota</taxon>
        <taxon>Metazoa</taxon>
        <taxon>Ecdysozoa</taxon>
        <taxon>Nematoda</taxon>
        <taxon>Chromadorea</taxon>
        <taxon>Rhabditida</taxon>
        <taxon>Tylenchina</taxon>
        <taxon>Panagrolaimomorpha</taxon>
        <taxon>Strongyloidoidea</taxon>
        <taxon>Strongyloididae</taxon>
        <taxon>Strongyloides</taxon>
    </lineage>
</organism>
<evidence type="ECO:0000259" key="2">
    <source>
        <dbReference type="PROSITE" id="PS50200"/>
    </source>
</evidence>
<dbReference type="SUPFAM" id="SSF49265">
    <property type="entry name" value="Fibronectin type III"/>
    <property type="match status" value="1"/>
</dbReference>
<dbReference type="Proteomes" id="UP000035680">
    <property type="component" value="Unassembled WGS sequence"/>
</dbReference>
<dbReference type="InterPro" id="IPR039269">
    <property type="entry name" value="ANKFN1"/>
</dbReference>
<dbReference type="InterPro" id="IPR000159">
    <property type="entry name" value="RA_dom"/>
</dbReference>
<evidence type="ECO:0000313" key="4">
    <source>
        <dbReference type="Proteomes" id="UP000035680"/>
    </source>
</evidence>
<evidence type="ECO:0000313" key="5">
    <source>
        <dbReference type="WBParaSite" id="SVE_0117700.1"/>
    </source>
</evidence>
<dbReference type="PANTHER" id="PTHR21437:SF1">
    <property type="entry name" value="WIDE AWAKE"/>
    <property type="match status" value="1"/>
</dbReference>
<dbReference type="GO" id="GO:0007165">
    <property type="term" value="P:signal transduction"/>
    <property type="evidence" value="ECO:0007669"/>
    <property type="project" value="InterPro"/>
</dbReference>
<feature type="domain" description="Fibronectin type-III" evidence="3">
    <location>
        <begin position="371"/>
        <end position="471"/>
    </location>
</feature>
<feature type="domain" description="Ras-associating" evidence="2">
    <location>
        <begin position="1157"/>
        <end position="1270"/>
    </location>
</feature>
<reference evidence="4" key="1">
    <citation type="submission" date="2014-07" db="EMBL/GenBank/DDBJ databases">
        <authorList>
            <person name="Martin A.A"/>
            <person name="De Silva N."/>
        </authorList>
    </citation>
    <scope>NUCLEOTIDE SEQUENCE</scope>
</reference>
<name>A0A0K0EXC3_STRVS</name>
<dbReference type="PROSITE" id="PS50200">
    <property type="entry name" value="RA"/>
    <property type="match status" value="1"/>
</dbReference>
<feature type="compositionally biased region" description="Basic and acidic residues" evidence="1">
    <location>
        <begin position="774"/>
        <end position="790"/>
    </location>
</feature>
<dbReference type="Gene3D" id="2.60.40.10">
    <property type="entry name" value="Immunoglobulins"/>
    <property type="match status" value="1"/>
</dbReference>
<dbReference type="STRING" id="75913.A0A0K0EXC3"/>
<proteinExistence type="predicted"/>
<protein>
    <submittedName>
        <fullName evidence="5">Ankyrin repeat protein</fullName>
    </submittedName>
</protein>
<dbReference type="InterPro" id="IPR003961">
    <property type="entry name" value="FN3_dom"/>
</dbReference>
<keyword evidence="4" id="KW-1185">Reference proteome</keyword>
<evidence type="ECO:0000256" key="1">
    <source>
        <dbReference type="SAM" id="MobiDB-lite"/>
    </source>
</evidence>
<reference evidence="5" key="2">
    <citation type="submission" date="2015-08" db="UniProtKB">
        <authorList>
            <consortium name="WormBaseParasite"/>
        </authorList>
    </citation>
    <scope>IDENTIFICATION</scope>
</reference>
<feature type="region of interest" description="Disordered" evidence="1">
    <location>
        <begin position="774"/>
        <end position="798"/>
    </location>
</feature>
<accession>A0A0K0EXC3</accession>